<proteinExistence type="predicted"/>
<sequence>MLPVPSFLWATRATGVRLLGIVGDQNTGLWFFWYSGRVFSTGHQHGNT</sequence>
<evidence type="ECO:0000313" key="1">
    <source>
        <dbReference type="EMBL" id="DAE07580.1"/>
    </source>
</evidence>
<protein>
    <submittedName>
        <fullName evidence="1">Uncharacterized protein</fullName>
    </submittedName>
</protein>
<organism evidence="1">
    <name type="scientific">Podoviridae sp. ctnCN2</name>
    <dbReference type="NCBI Taxonomy" id="2825274"/>
    <lineage>
        <taxon>Viruses</taxon>
        <taxon>Duplodnaviria</taxon>
        <taxon>Heunggongvirae</taxon>
        <taxon>Uroviricota</taxon>
        <taxon>Caudoviricetes</taxon>
    </lineage>
</organism>
<name>A0A8S5PN06_9CAUD</name>
<accession>A0A8S5PN06</accession>
<dbReference type="EMBL" id="BK015452">
    <property type="protein sequence ID" value="DAE07580.1"/>
    <property type="molecule type" value="Genomic_DNA"/>
</dbReference>
<reference evidence="1" key="1">
    <citation type="journal article" date="2021" name="Proc. Natl. Acad. Sci. U.S.A.">
        <title>A Catalog of Tens of Thousands of Viruses from Human Metagenomes Reveals Hidden Associations with Chronic Diseases.</title>
        <authorList>
            <person name="Tisza M.J."/>
            <person name="Buck C.B."/>
        </authorList>
    </citation>
    <scope>NUCLEOTIDE SEQUENCE</scope>
    <source>
        <strain evidence="1">CtnCN2</strain>
    </source>
</reference>